<evidence type="ECO:0000256" key="1">
    <source>
        <dbReference type="ARBA" id="ARBA00024322"/>
    </source>
</evidence>
<dbReference type="PROSITE" id="PS51930">
    <property type="entry name" value="BMC_2"/>
    <property type="match status" value="1"/>
</dbReference>
<evidence type="ECO:0000259" key="4">
    <source>
        <dbReference type="PROSITE" id="PS51930"/>
    </source>
</evidence>
<dbReference type="InterPro" id="IPR044872">
    <property type="entry name" value="CcmK/CsoS1_BMC"/>
</dbReference>
<comment type="caution">
    <text evidence="5">The sequence shown here is derived from an EMBL/GenBank/DDBJ whole genome shotgun (WGS) entry which is preliminary data.</text>
</comment>
<dbReference type="InterPro" id="IPR050575">
    <property type="entry name" value="BMC_shell"/>
</dbReference>
<dbReference type="SUPFAM" id="SSF143414">
    <property type="entry name" value="CcmK-like"/>
    <property type="match status" value="1"/>
</dbReference>
<dbReference type="InterPro" id="IPR000249">
    <property type="entry name" value="BMC_dom"/>
</dbReference>
<dbReference type="PANTHER" id="PTHR33941:SF11">
    <property type="entry name" value="BACTERIAL MICROCOMPARTMENT SHELL PROTEIN PDUJ"/>
    <property type="match status" value="1"/>
</dbReference>
<dbReference type="PANTHER" id="PTHR33941">
    <property type="entry name" value="PROPANEDIOL UTILIZATION PROTEIN PDUA"/>
    <property type="match status" value="1"/>
</dbReference>
<keyword evidence="6" id="KW-1185">Reference proteome</keyword>
<proteinExistence type="inferred from homology"/>
<evidence type="ECO:0000313" key="6">
    <source>
        <dbReference type="Proteomes" id="UP001056429"/>
    </source>
</evidence>
<comment type="similarity">
    <text evidence="3">Belongs to the bacterial microcompartments protein family.</text>
</comment>
<gene>
    <name evidence="5" type="ORF">KDK92_15975</name>
</gene>
<accession>A0A9J6P569</accession>
<organism evidence="5 6">
    <name type="scientific">Oceanirhabdus seepicola</name>
    <dbReference type="NCBI Taxonomy" id="2828781"/>
    <lineage>
        <taxon>Bacteria</taxon>
        <taxon>Bacillati</taxon>
        <taxon>Bacillota</taxon>
        <taxon>Clostridia</taxon>
        <taxon>Eubacteriales</taxon>
        <taxon>Clostridiaceae</taxon>
        <taxon>Oceanirhabdus</taxon>
    </lineage>
</organism>
<dbReference type="EMBL" id="JAGSOJ010000003">
    <property type="protein sequence ID" value="MCM1991233.1"/>
    <property type="molecule type" value="Genomic_DNA"/>
</dbReference>
<protein>
    <submittedName>
        <fullName evidence="5">BMC domain-containing protein</fullName>
    </submittedName>
</protein>
<dbReference type="Pfam" id="PF00936">
    <property type="entry name" value="BMC"/>
    <property type="match status" value="1"/>
</dbReference>
<dbReference type="InterPro" id="IPR037233">
    <property type="entry name" value="CcmK-like_sf"/>
</dbReference>
<name>A0A9J6P569_9CLOT</name>
<reference evidence="5" key="1">
    <citation type="journal article" date="2021" name="mSystems">
        <title>Bacteria and Archaea Synergistically Convert Glycine Betaine to Biogenic Methane in the Formosa Cold Seep of the South China Sea.</title>
        <authorList>
            <person name="Li L."/>
            <person name="Zhang W."/>
            <person name="Zhang S."/>
            <person name="Song L."/>
            <person name="Sun Q."/>
            <person name="Zhang H."/>
            <person name="Xiang H."/>
            <person name="Dong X."/>
        </authorList>
    </citation>
    <scope>NUCLEOTIDE SEQUENCE</scope>
    <source>
        <strain evidence="5">ZWT</strain>
    </source>
</reference>
<dbReference type="AlphaFoldDB" id="A0A9J6P569"/>
<dbReference type="CDD" id="cd07045">
    <property type="entry name" value="BMC_CcmK_like"/>
    <property type="match status" value="1"/>
</dbReference>
<dbReference type="Proteomes" id="UP001056429">
    <property type="component" value="Unassembled WGS sequence"/>
</dbReference>
<reference evidence="5" key="2">
    <citation type="submission" date="2021-04" db="EMBL/GenBank/DDBJ databases">
        <authorList>
            <person name="Dong X."/>
        </authorList>
    </citation>
    <scope>NUCLEOTIDE SEQUENCE</scope>
    <source>
        <strain evidence="5">ZWT</strain>
    </source>
</reference>
<sequence>MRSAMGLVETYGYVGAVEALDVALKSANVKLLGCEYVKGGIVTIKITGDVAAVKASVEAASIAAENIGNLITTHVIPRVSDEVFEMVQNDFKIEELDHYSSNEILGNQIKVYNEEKELLKEEYGNKVEVDKVQDEETLVKTEKIEITREELLKMKVTDIRTLARKLGVKSMTKKEIKFGKKEELMKAILNHKEGGDE</sequence>
<feature type="domain" description="BMC" evidence="4">
    <location>
        <begin position="4"/>
        <end position="88"/>
    </location>
</feature>
<dbReference type="Gene3D" id="3.30.70.1710">
    <property type="match status" value="1"/>
</dbReference>
<keyword evidence="2" id="KW-1283">Bacterial microcompartment</keyword>
<dbReference type="GO" id="GO:0031469">
    <property type="term" value="C:bacterial microcompartment"/>
    <property type="evidence" value="ECO:0007669"/>
    <property type="project" value="UniProtKB-SubCell"/>
</dbReference>
<evidence type="ECO:0000313" key="5">
    <source>
        <dbReference type="EMBL" id="MCM1991233.1"/>
    </source>
</evidence>
<dbReference type="SMART" id="SM00877">
    <property type="entry name" value="BMC"/>
    <property type="match status" value="1"/>
</dbReference>
<comment type="subcellular location">
    <subcellularLocation>
        <location evidence="1">Bacterial microcompartment</location>
    </subcellularLocation>
</comment>
<evidence type="ECO:0000256" key="2">
    <source>
        <dbReference type="ARBA" id="ARBA00024446"/>
    </source>
</evidence>
<evidence type="ECO:0000256" key="3">
    <source>
        <dbReference type="PROSITE-ProRule" id="PRU01278"/>
    </source>
</evidence>